<keyword evidence="3" id="KW-0479">Metal-binding</keyword>
<accession>A0A956NAE4</accession>
<dbReference type="InterPro" id="IPR036599">
    <property type="entry name" value="DNA_ligase_N_sf"/>
</dbReference>
<keyword evidence="6" id="KW-0067">ATP-binding</keyword>
<evidence type="ECO:0000256" key="4">
    <source>
        <dbReference type="ARBA" id="ARBA00022741"/>
    </source>
</evidence>
<dbReference type="Pfam" id="PF01068">
    <property type="entry name" value="DNA_ligase_A_M"/>
    <property type="match status" value="1"/>
</dbReference>
<dbReference type="SUPFAM" id="SSF56091">
    <property type="entry name" value="DNA ligase/mRNA capping enzyme, catalytic domain"/>
    <property type="match status" value="1"/>
</dbReference>
<proteinExistence type="predicted"/>
<dbReference type="InterPro" id="IPR012308">
    <property type="entry name" value="DNA_ligase_ATP-dep_N"/>
</dbReference>
<dbReference type="GO" id="GO:0003677">
    <property type="term" value="F:DNA binding"/>
    <property type="evidence" value="ECO:0007669"/>
    <property type="project" value="InterPro"/>
</dbReference>
<evidence type="ECO:0000256" key="5">
    <source>
        <dbReference type="ARBA" id="ARBA00022763"/>
    </source>
</evidence>
<keyword evidence="7" id="KW-0460">Magnesium</keyword>
<dbReference type="PROSITE" id="PS00697">
    <property type="entry name" value="DNA_LIGASE_A1"/>
    <property type="match status" value="1"/>
</dbReference>
<protein>
    <submittedName>
        <fullName evidence="14">ATP-dependent DNA ligase</fullName>
    </submittedName>
</protein>
<evidence type="ECO:0000256" key="9">
    <source>
        <dbReference type="ARBA" id="ARBA00023204"/>
    </source>
</evidence>
<feature type="domain" description="DNA ligase ATP-dependent N-terminal" evidence="13">
    <location>
        <begin position="90"/>
        <end position="162"/>
    </location>
</feature>
<dbReference type="InterPro" id="IPR016059">
    <property type="entry name" value="DNA_ligase_ATP-dep_CS"/>
</dbReference>
<dbReference type="PANTHER" id="PTHR45674">
    <property type="entry name" value="DNA LIGASE 1/3 FAMILY MEMBER"/>
    <property type="match status" value="1"/>
</dbReference>
<keyword evidence="2" id="KW-0132">Cell division</keyword>
<keyword evidence="5" id="KW-0227">DNA damage</keyword>
<keyword evidence="1 14" id="KW-0436">Ligase</keyword>
<dbReference type="InterPro" id="IPR050191">
    <property type="entry name" value="ATP-dep_DNA_ligase"/>
</dbReference>
<dbReference type="Gene3D" id="3.30.470.30">
    <property type="entry name" value="DNA ligase/mRNA capping enzyme"/>
    <property type="match status" value="1"/>
</dbReference>
<feature type="region of interest" description="Disordered" evidence="11">
    <location>
        <begin position="13"/>
        <end position="53"/>
    </location>
</feature>
<dbReference type="GO" id="GO:0006281">
    <property type="term" value="P:DNA repair"/>
    <property type="evidence" value="ECO:0007669"/>
    <property type="project" value="UniProtKB-KW"/>
</dbReference>
<evidence type="ECO:0000256" key="6">
    <source>
        <dbReference type="ARBA" id="ARBA00022840"/>
    </source>
</evidence>
<evidence type="ECO:0000256" key="3">
    <source>
        <dbReference type="ARBA" id="ARBA00022723"/>
    </source>
</evidence>
<reference evidence="14" key="1">
    <citation type="submission" date="2020-04" db="EMBL/GenBank/DDBJ databases">
        <authorList>
            <person name="Zhang T."/>
        </authorList>
    </citation>
    <scope>NUCLEOTIDE SEQUENCE</scope>
    <source>
        <strain evidence="14">HKST-UBA02</strain>
    </source>
</reference>
<reference evidence="14" key="2">
    <citation type="journal article" date="2021" name="Microbiome">
        <title>Successional dynamics and alternative stable states in a saline activated sludge microbial community over 9 years.</title>
        <authorList>
            <person name="Wang Y."/>
            <person name="Ye J."/>
            <person name="Ju F."/>
            <person name="Liu L."/>
            <person name="Boyd J.A."/>
            <person name="Deng Y."/>
            <person name="Parks D.H."/>
            <person name="Jiang X."/>
            <person name="Yin X."/>
            <person name="Woodcroft B.J."/>
            <person name="Tyson G.W."/>
            <person name="Hugenholtz P."/>
            <person name="Polz M.F."/>
            <person name="Zhang T."/>
        </authorList>
    </citation>
    <scope>NUCLEOTIDE SEQUENCE</scope>
    <source>
        <strain evidence="14">HKST-UBA02</strain>
    </source>
</reference>
<evidence type="ECO:0000256" key="8">
    <source>
        <dbReference type="ARBA" id="ARBA00023172"/>
    </source>
</evidence>
<evidence type="ECO:0000256" key="7">
    <source>
        <dbReference type="ARBA" id="ARBA00022842"/>
    </source>
</evidence>
<dbReference type="GO" id="GO:0051301">
    <property type="term" value="P:cell division"/>
    <property type="evidence" value="ECO:0007669"/>
    <property type="project" value="UniProtKB-KW"/>
</dbReference>
<gene>
    <name evidence="14" type="ORF">KDA27_07060</name>
</gene>
<dbReference type="GO" id="GO:0003910">
    <property type="term" value="F:DNA ligase (ATP) activity"/>
    <property type="evidence" value="ECO:0007669"/>
    <property type="project" value="InterPro"/>
</dbReference>
<evidence type="ECO:0000259" key="12">
    <source>
        <dbReference type="Pfam" id="PF01068"/>
    </source>
</evidence>
<evidence type="ECO:0000256" key="10">
    <source>
        <dbReference type="ARBA" id="ARBA00023306"/>
    </source>
</evidence>
<name>A0A956NAE4_UNCEI</name>
<comment type="caution">
    <text evidence="14">The sequence shown here is derived from an EMBL/GenBank/DDBJ whole genome shotgun (WGS) entry which is preliminary data.</text>
</comment>
<evidence type="ECO:0000256" key="1">
    <source>
        <dbReference type="ARBA" id="ARBA00022598"/>
    </source>
</evidence>
<keyword evidence="10" id="KW-0131">Cell cycle</keyword>
<dbReference type="AlphaFoldDB" id="A0A956NAE4"/>
<dbReference type="Proteomes" id="UP000739538">
    <property type="component" value="Unassembled WGS sequence"/>
</dbReference>
<sequence length="326" mass="34182">MYLRNVVDASKDLAETRSRKKKAERIGGLLSEAAHADRGADRGDTPGADSGVVPARSVSTEIAVLVGLLLGKPRQGRLGVGYAAAFSVDTPPAATSSLTTVDVDDAFTQIAALAGSGSQQGRSEALTRLFSRATREEQEFLRRVLTGEVRHGALESLVLDGVAASAGVNGDALRRAAMLTGDVAGTAALAFSGGDEALAAVGLTPLTPVLPMLAQTAKTPADAISAAGHASVEYKLDGIRIQAHRKGDQVAIFTRALNEITDRLPEVVRVMRALPVHTIVLDGEALGLRSNGSPLPFEETMSRVSSETVRDDVPILPFFFDILHVD</sequence>
<dbReference type="Pfam" id="PF04675">
    <property type="entry name" value="DNA_ligase_A_N"/>
    <property type="match status" value="1"/>
</dbReference>
<dbReference type="PANTHER" id="PTHR45674:SF13">
    <property type="entry name" value="DNA LIGASE-RELATED"/>
    <property type="match status" value="1"/>
</dbReference>
<evidence type="ECO:0000313" key="15">
    <source>
        <dbReference type="Proteomes" id="UP000739538"/>
    </source>
</evidence>
<dbReference type="GO" id="GO:0006310">
    <property type="term" value="P:DNA recombination"/>
    <property type="evidence" value="ECO:0007669"/>
    <property type="project" value="UniProtKB-KW"/>
</dbReference>
<keyword evidence="4" id="KW-0547">Nucleotide-binding</keyword>
<dbReference type="GO" id="GO:0005524">
    <property type="term" value="F:ATP binding"/>
    <property type="evidence" value="ECO:0007669"/>
    <property type="project" value="UniProtKB-KW"/>
</dbReference>
<dbReference type="EMBL" id="JAGQHS010000025">
    <property type="protein sequence ID" value="MCA9755544.1"/>
    <property type="molecule type" value="Genomic_DNA"/>
</dbReference>
<feature type="non-terminal residue" evidence="14">
    <location>
        <position position="326"/>
    </location>
</feature>
<keyword evidence="8" id="KW-0233">DNA recombination</keyword>
<dbReference type="Gene3D" id="1.10.3260.10">
    <property type="entry name" value="DNA ligase, ATP-dependent, N-terminal domain"/>
    <property type="match status" value="1"/>
</dbReference>
<feature type="compositionally biased region" description="Basic and acidic residues" evidence="11">
    <location>
        <begin position="34"/>
        <end position="44"/>
    </location>
</feature>
<evidence type="ECO:0000313" key="14">
    <source>
        <dbReference type="EMBL" id="MCA9755544.1"/>
    </source>
</evidence>
<organism evidence="14 15">
    <name type="scientific">Eiseniibacteriota bacterium</name>
    <dbReference type="NCBI Taxonomy" id="2212470"/>
    <lineage>
        <taxon>Bacteria</taxon>
        <taxon>Candidatus Eiseniibacteriota</taxon>
    </lineage>
</organism>
<keyword evidence="9" id="KW-0234">DNA repair</keyword>
<evidence type="ECO:0000259" key="13">
    <source>
        <dbReference type="Pfam" id="PF04675"/>
    </source>
</evidence>
<dbReference type="GO" id="GO:0046872">
    <property type="term" value="F:metal ion binding"/>
    <property type="evidence" value="ECO:0007669"/>
    <property type="project" value="UniProtKB-KW"/>
</dbReference>
<dbReference type="InterPro" id="IPR012310">
    <property type="entry name" value="DNA_ligase_ATP-dep_cent"/>
</dbReference>
<dbReference type="SUPFAM" id="SSF117018">
    <property type="entry name" value="ATP-dependent DNA ligase DNA-binding domain"/>
    <property type="match status" value="1"/>
</dbReference>
<evidence type="ECO:0000256" key="11">
    <source>
        <dbReference type="SAM" id="MobiDB-lite"/>
    </source>
</evidence>
<evidence type="ECO:0000256" key="2">
    <source>
        <dbReference type="ARBA" id="ARBA00022618"/>
    </source>
</evidence>
<feature type="domain" description="ATP-dependent DNA ligase family profile" evidence="12">
    <location>
        <begin position="211"/>
        <end position="326"/>
    </location>
</feature>